<gene>
    <name evidence="2" type="ORF">HNP84_003137</name>
</gene>
<reference evidence="2 3" key="1">
    <citation type="submission" date="2020-08" db="EMBL/GenBank/DDBJ databases">
        <title>Genomic Encyclopedia of Type Strains, Phase IV (KMG-IV): sequencing the most valuable type-strain genomes for metagenomic binning, comparative biology and taxonomic classification.</title>
        <authorList>
            <person name="Goeker M."/>
        </authorList>
    </citation>
    <scope>NUCLEOTIDE SEQUENCE [LARGE SCALE GENOMIC DNA]</scope>
    <source>
        <strain evidence="2 3">DSM 45615</strain>
    </source>
</reference>
<feature type="transmembrane region" description="Helical" evidence="1">
    <location>
        <begin position="191"/>
        <end position="208"/>
    </location>
</feature>
<accession>A0A840P6D4</accession>
<dbReference type="RefSeq" id="WP_185050383.1">
    <property type="nucleotide sequence ID" value="NZ_BAABIX010000001.1"/>
</dbReference>
<feature type="transmembrane region" description="Helical" evidence="1">
    <location>
        <begin position="161"/>
        <end position="179"/>
    </location>
</feature>
<feature type="transmembrane region" description="Helical" evidence="1">
    <location>
        <begin position="21"/>
        <end position="39"/>
    </location>
</feature>
<evidence type="ECO:0000256" key="1">
    <source>
        <dbReference type="SAM" id="Phobius"/>
    </source>
</evidence>
<proteinExistence type="predicted"/>
<sequence length="526" mass="55918">MSPRSGSGPVLLDPSSARRRPYALLWWWSAVVLAVWPIVQGVAEVLSGDRPRFGVVECWAPREEPLPSWRHTAEDAAEYAGGLLYDATAPVLILLAIALHRYAAGRPHLHLRAARWAFVLITAADALLPAEDVLVPPPLDETCLALLGRPTETLSDHLDTALTWIVSANVAVILAGAVATRALTRRTVTTALAAAVAAGVAVAAVAALPERFTVPALAGDGTPRYAVLGDALPLIVDLETGAIVESVPPTDGKFVVFGAVVRDREPGHYVIALSTRSRVPDQPWSVRGLRSRIYRMTVDDTGRARLGERLSGDLAGVVQNIAVSATGRVAYSRMVEGRDGRTSSFAGVLDPGREWAAYMPYYLYWIGPDTLVFPRDSRGADPGASWMVTRDVRTGREGRHPLPPGGSGAGNGMAVLPDGRLILTGIGEDASANGDRLILFEGATAAGTVHTSGPAKIRSVALDPSGRHLLIAQATIDADSLSTTTEIVRVDLTSLPPTPAAGTRADLRLPKRVIWRGPAEGWQLAW</sequence>
<keyword evidence="1" id="KW-0472">Membrane</keyword>
<evidence type="ECO:0000313" key="3">
    <source>
        <dbReference type="Proteomes" id="UP000578449"/>
    </source>
</evidence>
<comment type="caution">
    <text evidence="2">The sequence shown here is derived from an EMBL/GenBank/DDBJ whole genome shotgun (WGS) entry which is preliminary data.</text>
</comment>
<name>A0A840P6D4_9ACTN</name>
<dbReference type="SUPFAM" id="SSF82171">
    <property type="entry name" value="DPP6 N-terminal domain-like"/>
    <property type="match status" value="1"/>
</dbReference>
<keyword evidence="1" id="KW-1133">Transmembrane helix</keyword>
<protein>
    <submittedName>
        <fullName evidence="2">Uncharacterized protein</fullName>
    </submittedName>
</protein>
<organism evidence="2 3">
    <name type="scientific">Thermocatellispora tengchongensis</name>
    <dbReference type="NCBI Taxonomy" id="1073253"/>
    <lineage>
        <taxon>Bacteria</taxon>
        <taxon>Bacillati</taxon>
        <taxon>Actinomycetota</taxon>
        <taxon>Actinomycetes</taxon>
        <taxon>Streptosporangiales</taxon>
        <taxon>Streptosporangiaceae</taxon>
        <taxon>Thermocatellispora</taxon>
    </lineage>
</organism>
<dbReference type="Proteomes" id="UP000578449">
    <property type="component" value="Unassembled WGS sequence"/>
</dbReference>
<dbReference type="EMBL" id="JACHGN010000006">
    <property type="protein sequence ID" value="MBB5133411.1"/>
    <property type="molecule type" value="Genomic_DNA"/>
</dbReference>
<keyword evidence="3" id="KW-1185">Reference proteome</keyword>
<feature type="transmembrane region" description="Helical" evidence="1">
    <location>
        <begin position="111"/>
        <end position="130"/>
    </location>
</feature>
<feature type="transmembrane region" description="Helical" evidence="1">
    <location>
        <begin position="79"/>
        <end position="99"/>
    </location>
</feature>
<dbReference type="AlphaFoldDB" id="A0A840P6D4"/>
<evidence type="ECO:0000313" key="2">
    <source>
        <dbReference type="EMBL" id="MBB5133411.1"/>
    </source>
</evidence>
<keyword evidence="1" id="KW-0812">Transmembrane</keyword>